<dbReference type="SUPFAM" id="SSF50985">
    <property type="entry name" value="RCC1/BLIP-II"/>
    <property type="match status" value="1"/>
</dbReference>
<dbReference type="InterPro" id="IPR000408">
    <property type="entry name" value="Reg_chr_condens"/>
</dbReference>
<dbReference type="Pfam" id="PF25390">
    <property type="entry name" value="WD40_RLD"/>
    <property type="match status" value="1"/>
</dbReference>
<dbReference type="AlphaFoldDB" id="A0A6J4T354"/>
<accession>A0A6J4T354</accession>
<organism evidence="4">
    <name type="scientific">uncultured Solirubrobacteraceae bacterium</name>
    <dbReference type="NCBI Taxonomy" id="1162706"/>
    <lineage>
        <taxon>Bacteria</taxon>
        <taxon>Bacillati</taxon>
        <taxon>Actinomycetota</taxon>
        <taxon>Thermoleophilia</taxon>
        <taxon>Solirubrobacterales</taxon>
        <taxon>Solirubrobacteraceae</taxon>
        <taxon>environmental samples</taxon>
    </lineage>
</organism>
<dbReference type="Gene3D" id="2.130.10.30">
    <property type="entry name" value="Regulator of chromosome condensation 1/beta-lactamase-inhibitor protein II"/>
    <property type="match status" value="2"/>
</dbReference>
<feature type="non-terminal residue" evidence="4">
    <location>
        <position position="316"/>
    </location>
</feature>
<reference evidence="4" key="1">
    <citation type="submission" date="2020-02" db="EMBL/GenBank/DDBJ databases">
        <authorList>
            <person name="Meier V. D."/>
        </authorList>
    </citation>
    <scope>NUCLEOTIDE SEQUENCE</scope>
    <source>
        <strain evidence="4">AVDCRST_MAG53</strain>
    </source>
</reference>
<proteinExistence type="predicted"/>
<dbReference type="EMBL" id="CADCVR010000085">
    <property type="protein sequence ID" value="CAA9512474.1"/>
    <property type="molecule type" value="Genomic_DNA"/>
</dbReference>
<dbReference type="InterPro" id="IPR058923">
    <property type="entry name" value="RCC1-like_dom"/>
</dbReference>
<evidence type="ECO:0000259" key="3">
    <source>
        <dbReference type="Pfam" id="PF25390"/>
    </source>
</evidence>
<dbReference type="InterPro" id="IPR009091">
    <property type="entry name" value="RCC1/BLIP-II"/>
</dbReference>
<sequence>MSSQTRTATLLKLLLIVVVGCVLPVGAAAEQASQPASAAAGGLDVGRFHSCALLPSAGVRCWGYGADGSLGYGNRATIGDDETPAAAGPVELGAGRTGVALSAGDFHTCALLDDGAVRCWGFGGDGRLGTASNAAIGDDETPASLSPVDIGGRAKAITAGGNHSCAILDDGNVRCWGFGLDGQLGYGNADYIGDNEAPSVVAPVKLGAGRTARAITAGRLHTCALLDDQTVRCWGANGNGQLGYGTRESVGENETPDAVGPVKLGRPAIALSAGGFHTCALLDDGTVRCWGFGLDGRLGYNNNDNVGDDESPGSAG</sequence>
<dbReference type="PANTHER" id="PTHR45982:SF1">
    <property type="entry name" value="REGULATOR OF CHROMOSOME CONDENSATION"/>
    <property type="match status" value="1"/>
</dbReference>
<evidence type="ECO:0000256" key="1">
    <source>
        <dbReference type="ARBA" id="ARBA00022658"/>
    </source>
</evidence>
<feature type="domain" description="RCC1-like" evidence="3">
    <location>
        <begin position="44"/>
        <end position="304"/>
    </location>
</feature>
<dbReference type="GO" id="GO:0005085">
    <property type="term" value="F:guanyl-nucleotide exchange factor activity"/>
    <property type="evidence" value="ECO:0007669"/>
    <property type="project" value="TreeGrafter"/>
</dbReference>
<dbReference type="InterPro" id="IPR051553">
    <property type="entry name" value="Ran_GTPase-activating"/>
</dbReference>
<gene>
    <name evidence="4" type="ORF">AVDCRST_MAG53-2656</name>
</gene>
<keyword evidence="1" id="KW-0344">Guanine-nucleotide releasing factor</keyword>
<dbReference type="PRINTS" id="PR00633">
    <property type="entry name" value="RCCNDNSATION"/>
</dbReference>
<name>A0A6J4T354_9ACTN</name>
<dbReference type="GO" id="GO:0005737">
    <property type="term" value="C:cytoplasm"/>
    <property type="evidence" value="ECO:0007669"/>
    <property type="project" value="TreeGrafter"/>
</dbReference>
<protein>
    <recommendedName>
        <fullName evidence="3">RCC1-like domain-containing protein</fullName>
    </recommendedName>
</protein>
<dbReference type="PROSITE" id="PS50012">
    <property type="entry name" value="RCC1_3"/>
    <property type="match status" value="4"/>
</dbReference>
<evidence type="ECO:0000313" key="4">
    <source>
        <dbReference type="EMBL" id="CAA9512474.1"/>
    </source>
</evidence>
<evidence type="ECO:0000256" key="2">
    <source>
        <dbReference type="ARBA" id="ARBA00022737"/>
    </source>
</evidence>
<dbReference type="PANTHER" id="PTHR45982">
    <property type="entry name" value="REGULATOR OF CHROMOSOME CONDENSATION"/>
    <property type="match status" value="1"/>
</dbReference>
<keyword evidence="2" id="KW-0677">Repeat</keyword>